<gene>
    <name evidence="5" type="ORF">GCM10016234_10550</name>
</gene>
<dbReference type="Pfam" id="PF07542">
    <property type="entry name" value="ATP12"/>
    <property type="match status" value="1"/>
</dbReference>
<dbReference type="InterPro" id="IPR011419">
    <property type="entry name" value="ATP12_ATP_synth-F1-assembly"/>
</dbReference>
<protein>
    <submittedName>
        <fullName evidence="5">ATPase</fullName>
    </submittedName>
</protein>
<dbReference type="Gene3D" id="1.10.3580.10">
    <property type="entry name" value="ATP12 ATPase"/>
    <property type="match status" value="1"/>
</dbReference>
<dbReference type="Gene3D" id="3.30.2180.10">
    <property type="entry name" value="ATP12-like"/>
    <property type="match status" value="1"/>
</dbReference>
<keyword evidence="3" id="KW-0143">Chaperone</keyword>
<dbReference type="GO" id="GO:0043461">
    <property type="term" value="P:proton-transporting ATP synthase complex assembly"/>
    <property type="evidence" value="ECO:0007669"/>
    <property type="project" value="InterPro"/>
</dbReference>
<dbReference type="Proteomes" id="UP000630142">
    <property type="component" value="Unassembled WGS sequence"/>
</dbReference>
<reference evidence="5" key="1">
    <citation type="journal article" date="2014" name="Int. J. Syst. Evol. Microbiol.">
        <title>Complete genome sequence of Corynebacterium casei LMG S-19264T (=DSM 44701T), isolated from a smear-ripened cheese.</title>
        <authorList>
            <consortium name="US DOE Joint Genome Institute (JGI-PGF)"/>
            <person name="Walter F."/>
            <person name="Albersmeier A."/>
            <person name="Kalinowski J."/>
            <person name="Ruckert C."/>
        </authorList>
    </citation>
    <scope>NUCLEOTIDE SEQUENCE</scope>
    <source>
        <strain evidence="5">KCTC 42249</strain>
    </source>
</reference>
<name>A0A8J3DNE5_9HYPH</name>
<reference evidence="5" key="2">
    <citation type="submission" date="2020-09" db="EMBL/GenBank/DDBJ databases">
        <authorList>
            <person name="Sun Q."/>
            <person name="Kim S."/>
        </authorList>
    </citation>
    <scope>NUCLEOTIDE SEQUENCE</scope>
    <source>
        <strain evidence="5">KCTC 42249</strain>
    </source>
</reference>
<dbReference type="InterPro" id="IPR023335">
    <property type="entry name" value="ATP12_ortho_dom_sf"/>
</dbReference>
<dbReference type="InterPro" id="IPR042272">
    <property type="entry name" value="ATP12_ATP_synth-F1-assembly_N"/>
</dbReference>
<dbReference type="AlphaFoldDB" id="A0A8J3DNE5"/>
<dbReference type="EMBL" id="BMZQ01000001">
    <property type="protein sequence ID" value="GHD09614.1"/>
    <property type="molecule type" value="Genomic_DNA"/>
</dbReference>
<evidence type="ECO:0000256" key="4">
    <source>
        <dbReference type="SAM" id="MobiDB-lite"/>
    </source>
</evidence>
<dbReference type="PANTHER" id="PTHR21013">
    <property type="entry name" value="ATP SYNTHASE MITOCHONDRIAL F1 COMPLEX ASSEMBLY FACTOR 2/ATP12 PROTEIN, MITOCHONDRIAL PRECURSOR"/>
    <property type="match status" value="1"/>
</dbReference>
<keyword evidence="2" id="KW-0809">Transit peptide</keyword>
<proteinExistence type="inferred from homology"/>
<evidence type="ECO:0000256" key="1">
    <source>
        <dbReference type="ARBA" id="ARBA00008231"/>
    </source>
</evidence>
<sequence>MRDILNDLEGGPVHNDEDPVKRAQRLTKPVMPKRFYKDVGVAQSDDGWVIELDGKAIRTPGQRIITLPTEAAAALVAEEFRAQQDVVNLATMPAYRLVNTAVDGVANDPQAVIEDIMRFASSDLVFYRADTPEKLVSLQSETWDPVLDWARATLGARFFLSEGVMHVEQPKESVAAVGFHLKRDADPFRLASLHVMTSIAGSALIALALEAGELSFEEAWKAAHVDEDWNIDQWGEDEEAQARRAFRRRDMEAAHSLLQTRGSN</sequence>
<accession>A0A8J3DNE5</accession>
<feature type="region of interest" description="Disordered" evidence="4">
    <location>
        <begin position="1"/>
        <end position="22"/>
    </location>
</feature>
<evidence type="ECO:0000313" key="5">
    <source>
        <dbReference type="EMBL" id="GHD09614.1"/>
    </source>
</evidence>
<dbReference type="RefSeq" id="WP_189502240.1">
    <property type="nucleotide sequence ID" value="NZ_BMZQ01000001.1"/>
</dbReference>
<evidence type="ECO:0000313" key="6">
    <source>
        <dbReference type="Proteomes" id="UP000630142"/>
    </source>
</evidence>
<keyword evidence="6" id="KW-1185">Reference proteome</keyword>
<evidence type="ECO:0000256" key="3">
    <source>
        <dbReference type="ARBA" id="ARBA00023186"/>
    </source>
</evidence>
<comment type="caution">
    <text evidence="5">The sequence shown here is derived from an EMBL/GenBank/DDBJ whole genome shotgun (WGS) entry which is preliminary data.</text>
</comment>
<evidence type="ECO:0000256" key="2">
    <source>
        <dbReference type="ARBA" id="ARBA00022946"/>
    </source>
</evidence>
<dbReference type="PANTHER" id="PTHR21013:SF10">
    <property type="entry name" value="ATP SYNTHASE MITOCHONDRIAL F1 COMPLEX ASSEMBLY FACTOR 2"/>
    <property type="match status" value="1"/>
</dbReference>
<comment type="similarity">
    <text evidence="1">Belongs to the ATP12 family.</text>
</comment>
<organism evidence="5 6">
    <name type="scientific">Tianweitania populi</name>
    <dbReference type="NCBI Taxonomy" id="1607949"/>
    <lineage>
        <taxon>Bacteria</taxon>
        <taxon>Pseudomonadati</taxon>
        <taxon>Pseudomonadota</taxon>
        <taxon>Alphaproteobacteria</taxon>
        <taxon>Hyphomicrobiales</taxon>
        <taxon>Phyllobacteriaceae</taxon>
        <taxon>Tianweitania</taxon>
    </lineage>
</organism>
<dbReference type="SUPFAM" id="SSF160909">
    <property type="entry name" value="ATP12-like"/>
    <property type="match status" value="1"/>
</dbReference>